<feature type="transmembrane region" description="Helical" evidence="1">
    <location>
        <begin position="366"/>
        <end position="388"/>
    </location>
</feature>
<evidence type="ECO:0000313" key="2">
    <source>
        <dbReference type="EMBL" id="MDY7220141.1"/>
    </source>
</evidence>
<keyword evidence="1" id="KW-0472">Membrane</keyword>
<feature type="transmembrane region" description="Helical" evidence="1">
    <location>
        <begin position="188"/>
        <end position="210"/>
    </location>
</feature>
<feature type="transmembrane region" description="Helical" evidence="1">
    <location>
        <begin position="104"/>
        <end position="126"/>
    </location>
</feature>
<feature type="transmembrane region" description="Helical" evidence="1">
    <location>
        <begin position="395"/>
        <end position="415"/>
    </location>
</feature>
<dbReference type="Proteomes" id="UP001294570">
    <property type="component" value="Unassembled WGS sequence"/>
</dbReference>
<dbReference type="EMBL" id="JAXIVU010000019">
    <property type="protein sequence ID" value="MDY7220141.1"/>
    <property type="molecule type" value="Genomic_DNA"/>
</dbReference>
<comment type="caution">
    <text evidence="2">The sequence shown here is derived from an EMBL/GenBank/DDBJ whole genome shotgun (WGS) entry which is preliminary data.</text>
</comment>
<feature type="transmembrane region" description="Helical" evidence="1">
    <location>
        <begin position="331"/>
        <end position="354"/>
    </location>
</feature>
<feature type="transmembrane region" description="Helical" evidence="1">
    <location>
        <begin position="230"/>
        <end position="253"/>
    </location>
</feature>
<dbReference type="InterPro" id="IPR031617">
    <property type="entry name" value="PelG"/>
</dbReference>
<feature type="transmembrane region" description="Helical" evidence="1">
    <location>
        <begin position="273"/>
        <end position="291"/>
    </location>
</feature>
<feature type="transmembrane region" description="Helical" evidence="1">
    <location>
        <begin position="164"/>
        <end position="182"/>
    </location>
</feature>
<protein>
    <submittedName>
        <fullName evidence="2">Exopolysaccharide Pel transporter PelG</fullName>
    </submittedName>
</protein>
<evidence type="ECO:0000256" key="1">
    <source>
        <dbReference type="SAM" id="Phobius"/>
    </source>
</evidence>
<organism evidence="2 3">
    <name type="scientific">Denitrificimonas halotolerans</name>
    <dbReference type="NCBI Taxonomy" id="3098930"/>
    <lineage>
        <taxon>Bacteria</taxon>
        <taxon>Pseudomonadati</taxon>
        <taxon>Pseudomonadota</taxon>
        <taxon>Gammaproteobacteria</taxon>
        <taxon>Pseudomonadales</taxon>
        <taxon>Pseudomonadaceae</taxon>
        <taxon>Denitrificimonas</taxon>
    </lineage>
</organism>
<feature type="transmembrane region" description="Helical" evidence="1">
    <location>
        <begin position="62"/>
        <end position="83"/>
    </location>
</feature>
<feature type="transmembrane region" description="Helical" evidence="1">
    <location>
        <begin position="35"/>
        <end position="56"/>
    </location>
</feature>
<dbReference type="Pfam" id="PF16933">
    <property type="entry name" value="PelG"/>
    <property type="match status" value="1"/>
</dbReference>
<gene>
    <name evidence="2" type="primary">pelG</name>
    <name evidence="2" type="ORF">TOI97_11260</name>
</gene>
<feature type="transmembrane region" description="Helical" evidence="1">
    <location>
        <begin position="132"/>
        <end position="155"/>
    </location>
</feature>
<reference evidence="2 3" key="1">
    <citation type="submission" date="2023-12" db="EMBL/GenBank/DDBJ databases">
        <title>Denitrificimonas halotolerans sp. nov.,a novel species isolated from landfill leachate.</title>
        <authorList>
            <person name="Wang S."/>
        </authorList>
    </citation>
    <scope>NUCLEOTIDE SEQUENCE [LARGE SCALE GENOMIC DNA]</scope>
    <source>
        <strain evidence="2 3">JX-1</strain>
    </source>
</reference>
<keyword evidence="1" id="KW-1133">Transmembrane helix</keyword>
<feature type="transmembrane region" description="Helical" evidence="1">
    <location>
        <begin position="421"/>
        <end position="441"/>
    </location>
</feature>
<sequence>MAGIGFQLRKILAKDTYGATLRAYLYAGMISSGPWALSILSVMVIGLLSLGALVPALEVRQFLISVTYLMASSLIFTGGWQLFFTRYISDRLFEQRDDTVMPNLLGILLLITVTASAMALISIVFLFQGTTWLYGVLMFSNFVVLCNLWIVIIFLSGMKAYNRILLTMLLGYSVMIGASLLLDQWKVYGLLSALLIGHATLLFVFLAEILRLYPSGKLVSFEFLKSTRLYFSLIMTGLLYNFGIWIDKFIFWFNPETSHQVIGPLRGSLLYDLPIFLAYLAIILGMAVFLVKIETDFAEWYEKLFNAVRDGGTLSYIHHARDEMTGAIREGLFAICKIQAVTIVVLLIFAPNILDWLGISRYHLPLFYIDVVGVSIQVVFMALLNVFFYLDKRTIVLSLCALFVVLNAGLTLLSQQLGPLYFGYGFTLSLLVCALVALYQLSKTLDSLVYSTFMLRTD</sequence>
<keyword evidence="1" id="KW-0812">Transmembrane</keyword>
<dbReference type="RefSeq" id="WP_321554225.1">
    <property type="nucleotide sequence ID" value="NZ_JAXIVU010000019.1"/>
</dbReference>
<keyword evidence="3" id="KW-1185">Reference proteome</keyword>
<proteinExistence type="predicted"/>
<evidence type="ECO:0000313" key="3">
    <source>
        <dbReference type="Proteomes" id="UP001294570"/>
    </source>
</evidence>
<name>A0ABU5GV29_9GAMM</name>
<accession>A0ABU5GV29</accession>